<accession>Q72GG4</accession>
<organism evidence="3 4">
    <name type="scientific">Thermus thermophilus (strain ATCC BAA-163 / DSM 7039 / HB27)</name>
    <dbReference type="NCBI Taxonomy" id="262724"/>
    <lineage>
        <taxon>Bacteria</taxon>
        <taxon>Thermotogati</taxon>
        <taxon>Deinococcota</taxon>
        <taxon>Deinococci</taxon>
        <taxon>Thermales</taxon>
        <taxon>Thermaceae</taxon>
        <taxon>Thermus</taxon>
    </lineage>
</organism>
<dbReference type="Pfam" id="PF13023">
    <property type="entry name" value="HD_3"/>
    <property type="match status" value="1"/>
</dbReference>
<dbReference type="Gene3D" id="1.10.3210.10">
    <property type="entry name" value="Hypothetical protein af1432"/>
    <property type="match status" value="2"/>
</dbReference>
<dbReference type="Proteomes" id="UP000000592">
    <property type="component" value="Chromosome"/>
</dbReference>
<keyword evidence="1" id="KW-0812">Transmembrane</keyword>
<feature type="domain" description="HD" evidence="2">
    <location>
        <begin position="200"/>
        <end position="395"/>
    </location>
</feature>
<dbReference type="OrthoDB" id="9812744at2"/>
<sequence length="427" mass="49726">MYSGLASIILRLYDLAYIERWNDHPRPFNISELDKQAHKAAIAYVIGRFEESFRDRKVDWLYLIEGLIFEALQRAVLTDIKPQVFHRITKERSKEINKFVFDKVGEDLRAFDRELYRRFVTYFEALDEPREKVLAKRIIKAAHFLATYWEFNMIYSVGIRFYGIEKVKEGIEDTIEDFFDLVGVERIYLRKKTFNFVDLVGQLRFQKRWILSPRIPATTVLGHVFIVAALSYLLSLKLNACPRRKFLNFFTGLFHDLPEVTTRDVISPVKKQAGISSVLKKYEKQQVEEVILPLLPEFLRQEFAYMLGFLELTGLPVKLSRAEEAKEGSSDEFSNRIIHKGRIELIDGEIKEEFNTDEMHPIDGGLIKASDVLGTYTEAALSLHHGIRSKNLKSAKNDLNKELRSKSYRGIDFGQLVEQINERLKES</sequence>
<dbReference type="AlphaFoldDB" id="Q72GG4"/>
<name>Q72GG4_THET2</name>
<evidence type="ECO:0000313" key="3">
    <source>
        <dbReference type="EMBL" id="AAS82226.1"/>
    </source>
</evidence>
<dbReference type="RefSeq" id="WP_011174236.1">
    <property type="nucleotide sequence ID" value="NC_005835.1"/>
</dbReference>
<dbReference type="InterPro" id="IPR006674">
    <property type="entry name" value="HD_domain"/>
</dbReference>
<keyword evidence="3" id="KW-0378">Hydrolase</keyword>
<proteinExistence type="predicted"/>
<protein>
    <submittedName>
        <fullName evidence="3">Hydrolase (HAD superfamily)</fullName>
    </submittedName>
</protein>
<gene>
    <name evidence="3" type="ordered locus">TT_C1884</name>
</gene>
<dbReference type="GO" id="GO:0016787">
    <property type="term" value="F:hydrolase activity"/>
    <property type="evidence" value="ECO:0007669"/>
    <property type="project" value="UniProtKB-KW"/>
</dbReference>
<keyword evidence="1" id="KW-1133">Transmembrane helix</keyword>
<keyword evidence="1" id="KW-0472">Membrane</keyword>
<dbReference type="eggNOG" id="COG1896">
    <property type="taxonomic scope" value="Bacteria"/>
</dbReference>
<evidence type="ECO:0000256" key="1">
    <source>
        <dbReference type="SAM" id="Phobius"/>
    </source>
</evidence>
<feature type="transmembrane region" description="Helical" evidence="1">
    <location>
        <begin position="215"/>
        <end position="234"/>
    </location>
</feature>
<reference evidence="3 4" key="1">
    <citation type="journal article" date="2004" name="Nat. Biotechnol.">
        <title>The genome sequence of the extreme thermophile Thermus thermophilus.</title>
        <authorList>
            <person name="Henne A."/>
            <person name="Brueggemann H."/>
            <person name="Raasch C."/>
            <person name="Wiezer A."/>
            <person name="Hartsch T."/>
            <person name="Liesegang H."/>
            <person name="Johann A."/>
            <person name="Lienard T."/>
            <person name="Gohl O."/>
            <person name="Martinez-Arias R."/>
            <person name="Jacobi C."/>
            <person name="Starkuviene V."/>
            <person name="Schlenczeck S."/>
            <person name="Dencker S."/>
            <person name="Huber R."/>
            <person name="Klenk H.-P."/>
            <person name="Overbeek R."/>
            <person name="Kramer W."/>
            <person name="Merkl R."/>
            <person name="Gottschalk G."/>
            <person name="Fritz H.-J."/>
        </authorList>
    </citation>
    <scope>NUCLEOTIDE SEQUENCE [LARGE SCALE GENOMIC DNA]</scope>
    <source>
        <strain evidence="4">ATCC BAA-163 / DSM 7039 / HB27</strain>
    </source>
</reference>
<evidence type="ECO:0000259" key="2">
    <source>
        <dbReference type="Pfam" id="PF13023"/>
    </source>
</evidence>
<dbReference type="EMBL" id="AE017221">
    <property type="protein sequence ID" value="AAS82226.1"/>
    <property type="molecule type" value="Genomic_DNA"/>
</dbReference>
<dbReference type="HOGENOM" id="CLU_672030_0_0_0"/>
<evidence type="ECO:0000313" key="4">
    <source>
        <dbReference type="Proteomes" id="UP000000592"/>
    </source>
</evidence>
<dbReference type="KEGG" id="tth:TT_C1884"/>
<dbReference type="SUPFAM" id="SSF109604">
    <property type="entry name" value="HD-domain/PDEase-like"/>
    <property type="match status" value="2"/>
</dbReference>